<evidence type="ECO:0000256" key="3">
    <source>
        <dbReference type="ARBA" id="ARBA00023163"/>
    </source>
</evidence>
<dbReference type="PRINTS" id="PR00032">
    <property type="entry name" value="HTHARAC"/>
</dbReference>
<protein>
    <submittedName>
        <fullName evidence="5">Helix-turn-helix domain-containing protein</fullName>
    </submittedName>
</protein>
<dbReference type="InterPro" id="IPR037923">
    <property type="entry name" value="HTH-like"/>
</dbReference>
<dbReference type="OrthoDB" id="249627at2"/>
<dbReference type="SUPFAM" id="SSF46689">
    <property type="entry name" value="Homeodomain-like"/>
    <property type="match status" value="2"/>
</dbReference>
<dbReference type="AlphaFoldDB" id="A0A9X5H7Z4"/>
<dbReference type="Pfam" id="PF12833">
    <property type="entry name" value="HTH_18"/>
    <property type="match status" value="1"/>
</dbReference>
<sequence>MDDKLVMHRKTNSEELFLVSCGYENCEPTQFFGPSIRRYYIIHFVLEGEGHYFINDRHFVPRKNQCFLVPPDVVTYYKAEPSNPWTYVWICFNGTIVPSLLQNCRFTESSPVLSVADTEPYRKAIVEMMNHSPLTPADECHIQSILYRILAMLGEQTEASYADTDSLDNFYISRAIDYINKSTILNITVSDVAEYLHISRSYLFELFKKHLNTSPQSFLITARMANAKELLLRTNISVEDIAFSSGYQNPFAFSRAFKKETGMTPREFRLKCNFNGEILNY</sequence>
<gene>
    <name evidence="5" type="ORF">FMM80_13755</name>
</gene>
<keyword evidence="2" id="KW-0238">DNA-binding</keyword>
<evidence type="ECO:0000313" key="6">
    <source>
        <dbReference type="Proteomes" id="UP000474104"/>
    </source>
</evidence>
<dbReference type="Gene3D" id="1.10.10.60">
    <property type="entry name" value="Homeodomain-like"/>
    <property type="match status" value="2"/>
</dbReference>
<comment type="caution">
    <text evidence="5">The sequence shown here is derived from an EMBL/GenBank/DDBJ whole genome shotgun (WGS) entry which is preliminary data.</text>
</comment>
<accession>A0A9X5H7Z4</accession>
<dbReference type="Pfam" id="PF02311">
    <property type="entry name" value="AraC_binding"/>
    <property type="match status" value="1"/>
</dbReference>
<name>A0A9X5H7Z4_9FIRM</name>
<proteinExistence type="predicted"/>
<dbReference type="InterPro" id="IPR003313">
    <property type="entry name" value="AraC-bd"/>
</dbReference>
<dbReference type="InterPro" id="IPR018060">
    <property type="entry name" value="HTH_AraC"/>
</dbReference>
<dbReference type="GO" id="GO:0003700">
    <property type="term" value="F:DNA-binding transcription factor activity"/>
    <property type="evidence" value="ECO:0007669"/>
    <property type="project" value="InterPro"/>
</dbReference>
<dbReference type="RefSeq" id="WP_004075409.1">
    <property type="nucleotide sequence ID" value="NZ_VIRB01000079.1"/>
</dbReference>
<dbReference type="PANTHER" id="PTHR43280">
    <property type="entry name" value="ARAC-FAMILY TRANSCRIPTIONAL REGULATOR"/>
    <property type="match status" value="1"/>
</dbReference>
<keyword evidence="3" id="KW-0804">Transcription</keyword>
<evidence type="ECO:0000256" key="1">
    <source>
        <dbReference type="ARBA" id="ARBA00023015"/>
    </source>
</evidence>
<keyword evidence="1" id="KW-0805">Transcription regulation</keyword>
<evidence type="ECO:0000256" key="2">
    <source>
        <dbReference type="ARBA" id="ARBA00023125"/>
    </source>
</evidence>
<dbReference type="SUPFAM" id="SSF51215">
    <property type="entry name" value="Regulatory protein AraC"/>
    <property type="match status" value="1"/>
</dbReference>
<dbReference type="SMART" id="SM00342">
    <property type="entry name" value="HTH_ARAC"/>
    <property type="match status" value="1"/>
</dbReference>
<dbReference type="GO" id="GO:0043565">
    <property type="term" value="F:sequence-specific DNA binding"/>
    <property type="evidence" value="ECO:0007669"/>
    <property type="project" value="InterPro"/>
</dbReference>
<evidence type="ECO:0000259" key="4">
    <source>
        <dbReference type="PROSITE" id="PS01124"/>
    </source>
</evidence>
<dbReference type="EMBL" id="VIRB01000079">
    <property type="protein sequence ID" value="NDO69686.1"/>
    <property type="molecule type" value="Genomic_DNA"/>
</dbReference>
<dbReference type="PROSITE" id="PS00041">
    <property type="entry name" value="HTH_ARAC_FAMILY_1"/>
    <property type="match status" value="1"/>
</dbReference>
<evidence type="ECO:0000313" key="5">
    <source>
        <dbReference type="EMBL" id="NDO69686.1"/>
    </source>
</evidence>
<reference evidence="5 6" key="1">
    <citation type="submission" date="2019-07" db="EMBL/GenBank/DDBJ databases">
        <title>Draft genome sequences of 15 bacterial species constituting the stable defined intestinal microbiota of the GM15 gnotobiotic mouse model.</title>
        <authorList>
            <person name="Elie C."/>
            <person name="Mathieu A."/>
            <person name="Saliou A."/>
            <person name="Darnaud M."/>
            <person name="Leulier F."/>
            <person name="Tamellini A."/>
        </authorList>
    </citation>
    <scope>NUCLEOTIDE SEQUENCE [LARGE SCALE GENOMIC DNA]</scope>
    <source>
        <strain evidence="6">ASF 502</strain>
    </source>
</reference>
<dbReference type="InterPro" id="IPR020449">
    <property type="entry name" value="Tscrpt_reg_AraC-type_HTH"/>
</dbReference>
<dbReference type="InterPro" id="IPR018062">
    <property type="entry name" value="HTH_AraC-typ_CS"/>
</dbReference>
<dbReference type="PROSITE" id="PS01124">
    <property type="entry name" value="HTH_ARAC_FAMILY_2"/>
    <property type="match status" value="1"/>
</dbReference>
<dbReference type="Gene3D" id="2.60.120.280">
    <property type="entry name" value="Regulatory protein AraC"/>
    <property type="match status" value="1"/>
</dbReference>
<feature type="domain" description="HTH araC/xylS-type" evidence="4">
    <location>
        <begin position="173"/>
        <end position="271"/>
    </location>
</feature>
<organism evidence="5 6">
    <name type="scientific">Schaedlerella arabinosiphila</name>
    <dbReference type="NCBI Taxonomy" id="2044587"/>
    <lineage>
        <taxon>Bacteria</taxon>
        <taxon>Bacillati</taxon>
        <taxon>Bacillota</taxon>
        <taxon>Clostridia</taxon>
        <taxon>Lachnospirales</taxon>
        <taxon>Lachnospiraceae</taxon>
        <taxon>Schaedlerella</taxon>
    </lineage>
</organism>
<dbReference type="CDD" id="cd06986">
    <property type="entry name" value="cupin_MmsR-like_N"/>
    <property type="match status" value="1"/>
</dbReference>
<dbReference type="PANTHER" id="PTHR43280:SF28">
    <property type="entry name" value="HTH-TYPE TRANSCRIPTIONAL ACTIVATOR RHAS"/>
    <property type="match status" value="1"/>
</dbReference>
<dbReference type="InterPro" id="IPR009057">
    <property type="entry name" value="Homeodomain-like_sf"/>
</dbReference>
<dbReference type="Proteomes" id="UP000474104">
    <property type="component" value="Unassembled WGS sequence"/>
</dbReference>